<evidence type="ECO:0008006" key="4">
    <source>
        <dbReference type="Google" id="ProtNLM"/>
    </source>
</evidence>
<reference evidence="2 3" key="1">
    <citation type="submission" date="2016-04" db="EMBL/GenBank/DDBJ databases">
        <authorList>
            <person name="Evans L.H."/>
            <person name="Alamgir A."/>
            <person name="Owens N."/>
            <person name="Weber N.D."/>
            <person name="Virtaneva K."/>
            <person name="Barbian K."/>
            <person name="Babar A."/>
            <person name="Rosenke K."/>
        </authorList>
    </citation>
    <scope>NUCLEOTIDE SEQUENCE [LARGE SCALE GENOMIC DNA]</scope>
    <source>
        <strain evidence="2 3">IFM 0406</strain>
    </source>
</reference>
<proteinExistence type="predicted"/>
<dbReference type="EMBL" id="LWGR01000003">
    <property type="protein sequence ID" value="KZM75737.1"/>
    <property type="molecule type" value="Genomic_DNA"/>
</dbReference>
<accession>A0A164PLQ6</accession>
<sequence>MSTQSAHPWRATARTVLAVITGLLAMLPLIVDASGIAESTPGLAGALAIAAGITRVLALPTVNAWLQTYLPWLAAEPA</sequence>
<dbReference type="STRING" id="455432.AWN90_20585"/>
<organism evidence="2 3">
    <name type="scientific">Nocardia terpenica</name>
    <dbReference type="NCBI Taxonomy" id="455432"/>
    <lineage>
        <taxon>Bacteria</taxon>
        <taxon>Bacillati</taxon>
        <taxon>Actinomycetota</taxon>
        <taxon>Actinomycetes</taxon>
        <taxon>Mycobacteriales</taxon>
        <taxon>Nocardiaceae</taxon>
        <taxon>Nocardia</taxon>
    </lineage>
</organism>
<dbReference type="OrthoDB" id="4571466at2"/>
<evidence type="ECO:0000313" key="3">
    <source>
        <dbReference type="Proteomes" id="UP000076512"/>
    </source>
</evidence>
<keyword evidence="3" id="KW-1185">Reference proteome</keyword>
<gene>
    <name evidence="2" type="ORF">AWN90_20585</name>
</gene>
<comment type="caution">
    <text evidence="2">The sequence shown here is derived from an EMBL/GenBank/DDBJ whole genome shotgun (WGS) entry which is preliminary data.</text>
</comment>
<keyword evidence="1" id="KW-0472">Membrane</keyword>
<evidence type="ECO:0000313" key="2">
    <source>
        <dbReference type="EMBL" id="KZM75737.1"/>
    </source>
</evidence>
<dbReference type="Proteomes" id="UP000076512">
    <property type="component" value="Unassembled WGS sequence"/>
</dbReference>
<keyword evidence="1" id="KW-0812">Transmembrane</keyword>
<keyword evidence="1" id="KW-1133">Transmembrane helix</keyword>
<dbReference type="AlphaFoldDB" id="A0A164PLQ6"/>
<feature type="transmembrane region" description="Helical" evidence="1">
    <location>
        <begin position="12"/>
        <end position="31"/>
    </location>
</feature>
<evidence type="ECO:0000256" key="1">
    <source>
        <dbReference type="SAM" id="Phobius"/>
    </source>
</evidence>
<name>A0A164PLQ6_9NOCA</name>
<feature type="transmembrane region" description="Helical" evidence="1">
    <location>
        <begin position="43"/>
        <end position="66"/>
    </location>
</feature>
<protein>
    <recommendedName>
        <fullName evidence="4">Holin</fullName>
    </recommendedName>
</protein>